<sequence length="215" mass="25172">MKRRLQSNKNLSLHSVPEFRGFSVQTSKGDLIEDYLEHTYQVVMSALQEYPRTFGIRFDLRMPSRAQQMPCNVISVFCEKLADIILKDRNRVAREQQYPKPCRVRYVWARERGQEGHDHYHVVIFLNRDAYHVLGDKSALAGNMAARIKLAWARAMRMDIEDAATGVYFPDNAEYRVDQGDQPAIENLFHRISYLCKAKTKNYGDRRRNFGCSRY</sequence>
<accession>A0A839IUM7</accession>
<evidence type="ECO:0000313" key="3">
    <source>
        <dbReference type="Proteomes" id="UP000565262"/>
    </source>
</evidence>
<dbReference type="AlphaFoldDB" id="A0A839IUM7"/>
<feature type="domain" description="YagK/YfjJ C-terminal" evidence="1">
    <location>
        <begin position="47"/>
        <end position="213"/>
    </location>
</feature>
<dbReference type="Pfam" id="PF11726">
    <property type="entry name" value="YagK_YfjJ_C"/>
    <property type="match status" value="1"/>
</dbReference>
<dbReference type="EMBL" id="JACJFM010000032">
    <property type="protein sequence ID" value="MBB1488651.1"/>
    <property type="molecule type" value="Genomic_DNA"/>
</dbReference>
<gene>
    <name evidence="2" type="ORF">H4O21_18755</name>
</gene>
<dbReference type="RefSeq" id="WP_182810422.1">
    <property type="nucleotide sequence ID" value="NZ_JACJFM010000032.1"/>
</dbReference>
<comment type="caution">
    <text evidence="2">The sequence shown here is derived from an EMBL/GenBank/DDBJ whole genome shotgun (WGS) entry which is preliminary data.</text>
</comment>
<proteinExistence type="predicted"/>
<dbReference type="Proteomes" id="UP000565262">
    <property type="component" value="Unassembled WGS sequence"/>
</dbReference>
<keyword evidence="3" id="KW-1185">Reference proteome</keyword>
<evidence type="ECO:0000313" key="2">
    <source>
        <dbReference type="EMBL" id="MBB1488651.1"/>
    </source>
</evidence>
<protein>
    <submittedName>
        <fullName evidence="2">Inovirus Gp2 family protein</fullName>
    </submittedName>
</protein>
<organism evidence="2 3">
    <name type="scientific">Oceanospirillum sediminis</name>
    <dbReference type="NCBI Taxonomy" id="2760088"/>
    <lineage>
        <taxon>Bacteria</taxon>
        <taxon>Pseudomonadati</taxon>
        <taxon>Pseudomonadota</taxon>
        <taxon>Gammaproteobacteria</taxon>
        <taxon>Oceanospirillales</taxon>
        <taxon>Oceanospirillaceae</taxon>
        <taxon>Oceanospirillum</taxon>
    </lineage>
</organism>
<name>A0A839IUM7_9GAMM</name>
<dbReference type="InterPro" id="IPR057271">
    <property type="entry name" value="YagK_YfjJ_C"/>
</dbReference>
<reference evidence="2 3" key="1">
    <citation type="submission" date="2020-08" db="EMBL/GenBank/DDBJ databases">
        <title>Oceanospirillum sp. nov. isolated from marine sediment.</title>
        <authorList>
            <person name="Ji X."/>
        </authorList>
    </citation>
    <scope>NUCLEOTIDE SEQUENCE [LARGE SCALE GENOMIC DNA]</scope>
    <source>
        <strain evidence="2 3">D5</strain>
    </source>
</reference>
<evidence type="ECO:0000259" key="1">
    <source>
        <dbReference type="Pfam" id="PF11726"/>
    </source>
</evidence>